<reference evidence="2" key="1">
    <citation type="submission" date="2020-09" db="EMBL/GenBank/DDBJ databases">
        <title>Secondary metabolite and genome analysis of marine Streptomyces chumphonensis KK1-2T.</title>
        <authorList>
            <person name="Phongsopitanun W."/>
            <person name="Kanchanasin P."/>
            <person name="Pittayakhajonwut P."/>
            <person name="Suwanborirux K."/>
            <person name="Tanasupawat S."/>
        </authorList>
    </citation>
    <scope>NUCLEOTIDE SEQUENCE</scope>
    <source>
        <strain evidence="2">KK1-2</strain>
    </source>
</reference>
<dbReference type="GO" id="GO:0004519">
    <property type="term" value="F:endonuclease activity"/>
    <property type="evidence" value="ECO:0007669"/>
    <property type="project" value="UniProtKB-KW"/>
</dbReference>
<accession>A0A927IBL4</accession>
<keyword evidence="2" id="KW-0255">Endonuclease</keyword>
<organism evidence="2 3">
    <name type="scientific">Streptomyces chumphonensis</name>
    <dbReference type="NCBI Taxonomy" id="1214925"/>
    <lineage>
        <taxon>Bacteria</taxon>
        <taxon>Bacillati</taxon>
        <taxon>Actinomycetota</taxon>
        <taxon>Actinomycetes</taxon>
        <taxon>Kitasatosporales</taxon>
        <taxon>Streptomycetaceae</taxon>
        <taxon>Streptomyces</taxon>
    </lineage>
</organism>
<dbReference type="EMBL" id="JACXYU010000008">
    <property type="protein sequence ID" value="MBD3933058.1"/>
    <property type="molecule type" value="Genomic_DNA"/>
</dbReference>
<name>A0A927IBL4_9ACTN</name>
<keyword evidence="3" id="KW-1185">Reference proteome</keyword>
<evidence type="ECO:0000313" key="3">
    <source>
        <dbReference type="Proteomes" id="UP000632289"/>
    </source>
</evidence>
<gene>
    <name evidence="2" type="ORF">IF129_16045</name>
</gene>
<protein>
    <submittedName>
        <fullName evidence="2">HNH endonuclease</fullName>
    </submittedName>
</protein>
<comment type="caution">
    <text evidence="2">The sequence shown here is derived from an EMBL/GenBank/DDBJ whole genome shotgun (WGS) entry which is preliminary data.</text>
</comment>
<sequence length="319" mass="36259">MEDAMSETRAWLALTVTERRRHGGNDGYDDVPDVYYSWDDTVPHHGNVQVGDIIVLWNKKELIGLSVIEEITRDTEVKFVYRCPYCSKGNGIQTRQTKRPKYTCYRCKSEFDQPTVHEKEVQTFRSRHDTGWLELPGCLSGSELRNLCVNPKSQHSFRLLDWAAFTAAITAKAGVLATPILNSVRDHVVGGHKERTVRARIGQATFRRRLLELHGAVCAFSGPTPIPALEAAHLYSYAAVGQHHERGGLLLRRDIHRLFDLGELTVHPGKQVIDVAPLTATYPSYARLHGQSLYAPLDPIHIEWLTKHWDLHRERSQNK</sequence>
<dbReference type="AlphaFoldDB" id="A0A927IBL4"/>
<dbReference type="RefSeq" id="WP_191210360.1">
    <property type="nucleotide sequence ID" value="NZ_BAABKL010000007.1"/>
</dbReference>
<evidence type="ECO:0000259" key="1">
    <source>
        <dbReference type="Pfam" id="PF13391"/>
    </source>
</evidence>
<feature type="domain" description="HNH nuclease" evidence="1">
    <location>
        <begin position="218"/>
        <end position="266"/>
    </location>
</feature>
<keyword evidence="2" id="KW-0378">Hydrolase</keyword>
<evidence type="ECO:0000313" key="2">
    <source>
        <dbReference type="EMBL" id="MBD3933058.1"/>
    </source>
</evidence>
<keyword evidence="2" id="KW-0540">Nuclease</keyword>
<dbReference type="InterPro" id="IPR003615">
    <property type="entry name" value="HNH_nuc"/>
</dbReference>
<dbReference type="Pfam" id="PF13391">
    <property type="entry name" value="HNH_2"/>
    <property type="match status" value="1"/>
</dbReference>
<proteinExistence type="predicted"/>
<dbReference type="Proteomes" id="UP000632289">
    <property type="component" value="Unassembled WGS sequence"/>
</dbReference>